<dbReference type="PANTHER" id="PTHR13220:SF11">
    <property type="entry name" value="TIMELESS-INTERACTING PROTEIN"/>
    <property type="match status" value="1"/>
</dbReference>
<evidence type="ECO:0000256" key="2">
    <source>
        <dbReference type="ARBA" id="ARBA00006075"/>
    </source>
</evidence>
<feature type="compositionally biased region" description="Basic and acidic residues" evidence="7">
    <location>
        <begin position="528"/>
        <end position="545"/>
    </location>
</feature>
<reference evidence="9" key="2">
    <citation type="journal article" date="2023" name="BMC Genomics">
        <title>Pest status, molecular evolution, and epigenetic factors derived from the genome assembly of Frankliniella fusca, a thysanopteran phytovirus vector.</title>
        <authorList>
            <person name="Catto M.A."/>
            <person name="Labadie P.E."/>
            <person name="Jacobson A.L."/>
            <person name="Kennedy G.G."/>
            <person name="Srinivasan R."/>
            <person name="Hunt B.G."/>
        </authorList>
    </citation>
    <scope>NUCLEOTIDE SEQUENCE</scope>
    <source>
        <strain evidence="9">PL_HMW_Pooled</strain>
    </source>
</reference>
<dbReference type="EMBL" id="JAHWGI010000403">
    <property type="protein sequence ID" value="KAK3915080.1"/>
    <property type="molecule type" value="Genomic_DNA"/>
</dbReference>
<evidence type="ECO:0000256" key="7">
    <source>
        <dbReference type="SAM" id="MobiDB-lite"/>
    </source>
</evidence>
<evidence type="ECO:0000256" key="3">
    <source>
        <dbReference type="ARBA" id="ARBA00022763"/>
    </source>
</evidence>
<dbReference type="InterPro" id="IPR040038">
    <property type="entry name" value="TIPIN/Csm3/Swi3"/>
</dbReference>
<feature type="compositionally biased region" description="Basic and acidic residues" evidence="7">
    <location>
        <begin position="52"/>
        <end position="65"/>
    </location>
</feature>
<evidence type="ECO:0000256" key="6">
    <source>
        <dbReference type="RuleBase" id="RU366049"/>
    </source>
</evidence>
<comment type="caution">
    <text evidence="9">The sequence shown here is derived from an EMBL/GenBank/DDBJ whole genome shotgun (WGS) entry which is preliminary data.</text>
</comment>
<feature type="region of interest" description="Disordered" evidence="7">
    <location>
        <begin position="197"/>
        <end position="564"/>
    </location>
</feature>
<feature type="compositionally biased region" description="Pro residues" evidence="7">
    <location>
        <begin position="327"/>
        <end position="373"/>
    </location>
</feature>
<dbReference type="AlphaFoldDB" id="A0AAE1LD57"/>
<protein>
    <recommendedName>
        <fullName evidence="6">TIMELESS-interacting protein</fullName>
    </recommendedName>
</protein>
<dbReference type="GO" id="GO:0006974">
    <property type="term" value="P:DNA damage response"/>
    <property type="evidence" value="ECO:0007669"/>
    <property type="project" value="UniProtKB-KW"/>
</dbReference>
<dbReference type="Proteomes" id="UP001219518">
    <property type="component" value="Unassembled WGS sequence"/>
</dbReference>
<gene>
    <name evidence="9" type="ORF">KUF71_024357</name>
</gene>
<comment type="function">
    <text evidence="6">Plays an important role in the control of DNA replication and the maintenance of replication fork stability.</text>
</comment>
<name>A0AAE1LD57_9NEOP</name>
<evidence type="ECO:0000259" key="8">
    <source>
        <dbReference type="Pfam" id="PF07962"/>
    </source>
</evidence>
<sequence length="564" mass="60505">MAYTVDDLFGSDSLLGDPNDLDNLVEFGDARNHSDNEGSGEEAGGEGEDADKESSKKDKPDEKKVVRIRRPQPKLDAERLKGPRGLKQLKNSFTDIKFKGKNHETEDLQKVMARLEHWSHRLFPKFQFDDFLEKVEKLGSKKQVQNYVKRLRMGLEDDDDGVVRSENEEAVDDPDPIADDTLGEFDRLLAEQVTLHENSLSVSTPRTPGAAANNLRTPSIPPVKPPAISSTPAQPTLSEEQRARIERNRLAAMERRRARAAALAAEQQGQQQQQDLQGQQGQQDPQAEDADSKQEGGEARARPESTTGVTEGEANNVEAAVEAPAGAPVPSPNPRPQPAPGPGPPPPPAPEPAPQPGPEPNPSPERAPEPAPEAAPEAAARRGAGEVELPSSVETDSLSLLSPPAEGAGPAEFCLSETSSSSGDVQVVIGTTAVQSDQCQGGAEKKGLKRQLSRSDSSSDDDFSPGKSSSSNSCESSSASSPAIKLSDKGDLAKDPRMVSPIPSEDYSSWGLAAFMEQDEVGPPQIGHAEKKPEAPPLDNQKEGNDYSEEDMEVLNIIHNPAKQ</sequence>
<evidence type="ECO:0000256" key="4">
    <source>
        <dbReference type="ARBA" id="ARBA00023242"/>
    </source>
</evidence>
<keyword evidence="4 6" id="KW-0539">Nucleus</keyword>
<organism evidence="9 10">
    <name type="scientific">Frankliniella fusca</name>
    <dbReference type="NCBI Taxonomy" id="407009"/>
    <lineage>
        <taxon>Eukaryota</taxon>
        <taxon>Metazoa</taxon>
        <taxon>Ecdysozoa</taxon>
        <taxon>Arthropoda</taxon>
        <taxon>Hexapoda</taxon>
        <taxon>Insecta</taxon>
        <taxon>Pterygota</taxon>
        <taxon>Neoptera</taxon>
        <taxon>Paraneoptera</taxon>
        <taxon>Thysanoptera</taxon>
        <taxon>Terebrantia</taxon>
        <taxon>Thripoidea</taxon>
        <taxon>Thripidae</taxon>
        <taxon>Frankliniella</taxon>
    </lineage>
</organism>
<dbReference type="PANTHER" id="PTHR13220">
    <property type="entry name" value="TIMELESS INTERACTING-RELATED"/>
    <property type="match status" value="1"/>
</dbReference>
<evidence type="ECO:0000256" key="1">
    <source>
        <dbReference type="ARBA" id="ARBA00004123"/>
    </source>
</evidence>
<dbReference type="InterPro" id="IPR012923">
    <property type="entry name" value="Csm3"/>
</dbReference>
<feature type="compositionally biased region" description="Low complexity" evidence="7">
    <location>
        <begin position="465"/>
        <end position="481"/>
    </location>
</feature>
<dbReference type="GO" id="GO:0000076">
    <property type="term" value="P:DNA replication checkpoint signaling"/>
    <property type="evidence" value="ECO:0007669"/>
    <property type="project" value="UniProtKB-UniRule"/>
</dbReference>
<proteinExistence type="inferred from homology"/>
<dbReference type="GO" id="GO:0031297">
    <property type="term" value="P:replication fork processing"/>
    <property type="evidence" value="ECO:0007669"/>
    <property type="project" value="UniProtKB-UniRule"/>
</dbReference>
<feature type="compositionally biased region" description="Polar residues" evidence="7">
    <location>
        <begin position="197"/>
        <end position="206"/>
    </location>
</feature>
<reference evidence="9" key="1">
    <citation type="submission" date="2021-07" db="EMBL/GenBank/DDBJ databases">
        <authorList>
            <person name="Catto M.A."/>
            <person name="Jacobson A."/>
            <person name="Kennedy G."/>
            <person name="Labadie P."/>
            <person name="Hunt B.G."/>
            <person name="Srinivasan R."/>
        </authorList>
    </citation>
    <scope>NUCLEOTIDE SEQUENCE</scope>
    <source>
        <strain evidence="9">PL_HMW_Pooled</strain>
        <tissue evidence="9">Head</tissue>
    </source>
</reference>
<feature type="compositionally biased region" description="Acidic residues" evidence="7">
    <location>
        <begin position="38"/>
        <end position="51"/>
    </location>
</feature>
<evidence type="ECO:0000313" key="9">
    <source>
        <dbReference type="EMBL" id="KAK3915080.1"/>
    </source>
</evidence>
<dbReference type="GO" id="GO:0043111">
    <property type="term" value="P:replication fork arrest"/>
    <property type="evidence" value="ECO:0007669"/>
    <property type="project" value="TreeGrafter"/>
</dbReference>
<feature type="region of interest" description="Disordered" evidence="7">
    <location>
        <begin position="1"/>
        <end position="84"/>
    </location>
</feature>
<accession>A0AAE1LD57</accession>
<keyword evidence="10" id="KW-1185">Reference proteome</keyword>
<evidence type="ECO:0000313" key="10">
    <source>
        <dbReference type="Proteomes" id="UP001219518"/>
    </source>
</evidence>
<dbReference type="Pfam" id="PF07962">
    <property type="entry name" value="Swi3"/>
    <property type="match status" value="1"/>
</dbReference>
<feature type="domain" description="Chromosome segregation in meiosis protein 3" evidence="8">
    <location>
        <begin position="74"/>
        <end position="154"/>
    </location>
</feature>
<feature type="compositionally biased region" description="Basic and acidic residues" evidence="7">
    <location>
        <begin position="239"/>
        <end position="255"/>
    </location>
</feature>
<dbReference type="GO" id="GO:0003677">
    <property type="term" value="F:DNA binding"/>
    <property type="evidence" value="ECO:0007669"/>
    <property type="project" value="TreeGrafter"/>
</dbReference>
<feature type="compositionally biased region" description="Polar residues" evidence="7">
    <location>
        <begin position="228"/>
        <end position="238"/>
    </location>
</feature>
<feature type="compositionally biased region" description="Basic and acidic residues" evidence="7">
    <location>
        <begin position="486"/>
        <end position="497"/>
    </location>
</feature>
<feature type="compositionally biased region" description="Low complexity" evidence="7">
    <location>
        <begin position="311"/>
        <end position="326"/>
    </location>
</feature>
<keyword evidence="5 6" id="KW-0131">Cell cycle</keyword>
<dbReference type="GO" id="GO:0031298">
    <property type="term" value="C:replication fork protection complex"/>
    <property type="evidence" value="ECO:0007669"/>
    <property type="project" value="TreeGrafter"/>
</dbReference>
<feature type="compositionally biased region" description="Low complexity" evidence="7">
    <location>
        <begin position="1"/>
        <end position="17"/>
    </location>
</feature>
<comment type="subcellular location">
    <subcellularLocation>
        <location evidence="1 6">Nucleus</location>
    </subcellularLocation>
</comment>
<evidence type="ECO:0000256" key="5">
    <source>
        <dbReference type="ARBA" id="ARBA00023306"/>
    </source>
</evidence>
<keyword evidence="3 6" id="KW-0227">DNA damage</keyword>
<feature type="compositionally biased region" description="Low complexity" evidence="7">
    <location>
        <begin position="260"/>
        <end position="285"/>
    </location>
</feature>
<feature type="compositionally biased region" description="Basic and acidic residues" evidence="7">
    <location>
        <begin position="290"/>
        <end position="303"/>
    </location>
</feature>
<comment type="similarity">
    <text evidence="2 6">Belongs to the CSM3 family.</text>
</comment>